<dbReference type="GO" id="GO:0009252">
    <property type="term" value="P:peptidoglycan biosynthetic process"/>
    <property type="evidence" value="ECO:0007669"/>
    <property type="project" value="UniProtKB-UniRule"/>
</dbReference>
<keyword evidence="2" id="KW-0133">Cell shape</keyword>
<keyword evidence="2" id="KW-0378">Hydrolase</keyword>
<dbReference type="HOGENOM" id="CLU_064047_0_0_9"/>
<dbReference type="UniPathway" id="UPA00219"/>
<reference evidence="4 5" key="1">
    <citation type="submission" date="2010-08" db="EMBL/GenBank/DDBJ databases">
        <authorList>
            <consortium name="US DOE Joint Genome Institute (JGI-PGF)"/>
            <person name="Lucas S."/>
            <person name="Copeland A."/>
            <person name="Lapidus A."/>
            <person name="Cheng J.-F."/>
            <person name="Bruce D."/>
            <person name="Goodwin L."/>
            <person name="Pitluck S."/>
            <person name="Land M.L."/>
            <person name="Hauser L."/>
            <person name="Chang Y.-J."/>
            <person name="Anderson I.J."/>
            <person name="Johnson E."/>
            <person name="Mulhopadhyay B."/>
            <person name="Kyrpides N."/>
            <person name="Woyke T.J."/>
        </authorList>
    </citation>
    <scope>NUCLEOTIDE SEQUENCE [LARGE SCALE GENOMIC DNA]</scope>
    <source>
        <strain evidence="4 5">6</strain>
    </source>
</reference>
<dbReference type="PANTHER" id="PTHR21343:SF9">
    <property type="entry name" value="LIPID II ISOGLUTAMINYL SYNTHASE (GLUTAMINE-HYDROLYZING) SUBUNIT GATD"/>
    <property type="match status" value="1"/>
</dbReference>
<keyword evidence="2" id="KW-0436">Ligase</keyword>
<sequence length="251" mass="27810">MSKLKICHLYPEVLNLYGDRGNIRCMQKRLEWRGIDVEIAKVGLGDQTKLSDFDLFFIGGGQDFEQEVLLEDLKAGKGSEIREAIEDGKTFLCICGGYQMMGHYYETHEGVRCEFLGAVDFYTKGGDVRMIGNYAFELDAKFGGGAVVGFENHSGRTYLGDGVSPLGRILKGYGNNGEDGTEGVRYRNVFGTYSHGPVLPKNPEFCDHLLKTALERRYGKAELAPLEDGFEKAAHESVLQNVLKGTAGREE</sequence>
<gene>
    <name evidence="2" type="primary">gatD</name>
    <name evidence="4" type="ORF">EubceDRAFT1_1962</name>
</gene>
<dbReference type="STRING" id="633697.EubceDRAFT1_1962"/>
<comment type="function">
    <text evidence="2">The lipid II isoglutaminyl synthase complex catalyzes the formation of alpha-D-isoglutamine in the cell wall lipid II stem peptide. The GatD subunit catalyzes the hydrolysis of glutamine to glutamate and ammonia. The resulting ammonia molecule is channeled to the active site of MurT.</text>
</comment>
<evidence type="ECO:0000256" key="2">
    <source>
        <dbReference type="HAMAP-Rule" id="MF_02213"/>
    </source>
</evidence>
<comment type="similarity">
    <text evidence="2">Belongs to the CobB/CobQ family. GatD subfamily.</text>
</comment>
<dbReference type="OrthoDB" id="9782045at2"/>
<dbReference type="EC" id="3.5.1.2" evidence="2"/>
<dbReference type="PROSITE" id="PS51274">
    <property type="entry name" value="GATASE_COBBQ"/>
    <property type="match status" value="1"/>
</dbReference>
<dbReference type="GO" id="GO:0004359">
    <property type="term" value="F:glutaminase activity"/>
    <property type="evidence" value="ECO:0007669"/>
    <property type="project" value="UniProtKB-UniRule"/>
</dbReference>
<keyword evidence="5" id="KW-1185">Reference proteome</keyword>
<accession>I5AVB3</accession>
<keyword evidence="1 2" id="KW-0315">Glutamine amidotransferase</keyword>
<dbReference type="SUPFAM" id="SSF52317">
    <property type="entry name" value="Class I glutamine amidotransferase-like"/>
    <property type="match status" value="1"/>
</dbReference>
<dbReference type="GO" id="GO:0016740">
    <property type="term" value="F:transferase activity"/>
    <property type="evidence" value="ECO:0007669"/>
    <property type="project" value="UniProtKB-KW"/>
</dbReference>
<evidence type="ECO:0000313" key="4">
    <source>
        <dbReference type="EMBL" id="EIM57736.1"/>
    </source>
</evidence>
<dbReference type="GO" id="GO:0140282">
    <property type="term" value="F:carbon-nitrogen ligase activity on lipid II"/>
    <property type="evidence" value="ECO:0007669"/>
    <property type="project" value="UniProtKB-UniRule"/>
</dbReference>
<feature type="active site" evidence="2">
    <location>
        <position position="195"/>
    </location>
</feature>
<dbReference type="PANTHER" id="PTHR21343">
    <property type="entry name" value="DETHIOBIOTIN SYNTHETASE"/>
    <property type="match status" value="1"/>
</dbReference>
<dbReference type="EMBL" id="CM001487">
    <property type="protein sequence ID" value="EIM57736.1"/>
    <property type="molecule type" value="Genomic_DNA"/>
</dbReference>
<comment type="catalytic activity">
    <reaction evidence="2">
        <text>L-glutamine + H2O = L-glutamate + NH4(+)</text>
        <dbReference type="Rhea" id="RHEA:15889"/>
        <dbReference type="ChEBI" id="CHEBI:15377"/>
        <dbReference type="ChEBI" id="CHEBI:28938"/>
        <dbReference type="ChEBI" id="CHEBI:29985"/>
        <dbReference type="ChEBI" id="CHEBI:58359"/>
        <dbReference type="EC" id="3.5.1.2"/>
    </reaction>
</comment>
<evidence type="ECO:0000259" key="3">
    <source>
        <dbReference type="Pfam" id="PF07685"/>
    </source>
</evidence>
<keyword evidence="4" id="KW-0808">Transferase</keyword>
<dbReference type="InterPro" id="IPR033949">
    <property type="entry name" value="CobQ_GATase1"/>
</dbReference>
<name>I5AVB3_EUBC6</name>
<keyword evidence="2" id="KW-0573">Peptidoglycan synthesis</keyword>
<proteinExistence type="inferred from homology"/>
<dbReference type="HAMAP" id="MF_02213">
    <property type="entry name" value="Lipid_II_synth_GatD"/>
    <property type="match status" value="1"/>
</dbReference>
<dbReference type="InterPro" id="IPR043702">
    <property type="entry name" value="Lipid_II_synth_GatD"/>
</dbReference>
<dbReference type="eggNOG" id="COG3442">
    <property type="taxonomic scope" value="Bacteria"/>
</dbReference>
<reference evidence="4 5" key="2">
    <citation type="submission" date="2012-02" db="EMBL/GenBank/DDBJ databases">
        <title>Improved High-Quality Draft sequence of Eubacterium cellulosolvens 6.</title>
        <authorList>
            <consortium name="US DOE Joint Genome Institute"/>
            <person name="Lucas S."/>
            <person name="Han J."/>
            <person name="Lapidus A."/>
            <person name="Cheng J.-F."/>
            <person name="Goodwin L."/>
            <person name="Pitluck S."/>
            <person name="Peters L."/>
            <person name="Mikhailova N."/>
            <person name="Gu W."/>
            <person name="Detter J.C."/>
            <person name="Han C."/>
            <person name="Tapia R."/>
            <person name="Land M."/>
            <person name="Hauser L."/>
            <person name="Kyrpides N."/>
            <person name="Ivanova N."/>
            <person name="Pagani I."/>
            <person name="Johnson E."/>
            <person name="Mukhopadhyay B."/>
            <person name="Anderson I."/>
            <person name="Woyke T."/>
        </authorList>
    </citation>
    <scope>NUCLEOTIDE SEQUENCE [LARGE SCALE GENOMIC DNA]</scope>
    <source>
        <strain evidence="4 5">6</strain>
    </source>
</reference>
<keyword evidence="2" id="KW-0961">Cell wall biogenesis/degradation</keyword>
<dbReference type="AlphaFoldDB" id="I5AVB3"/>
<comment type="subunit">
    <text evidence="2">Forms a heterodimer with MurT.</text>
</comment>
<dbReference type="GO" id="GO:0071555">
    <property type="term" value="P:cell wall organization"/>
    <property type="evidence" value="ECO:0007669"/>
    <property type="project" value="UniProtKB-KW"/>
</dbReference>
<dbReference type="InterPro" id="IPR011698">
    <property type="entry name" value="GATase_3"/>
</dbReference>
<dbReference type="Proteomes" id="UP000005753">
    <property type="component" value="Chromosome"/>
</dbReference>
<dbReference type="EC" id="6.3.5.13" evidence="2"/>
<protein>
    <recommendedName>
        <fullName evidence="2">Lipid II isoglutaminyl synthase (glutamine-hydrolyzing) subunit GatD</fullName>
        <ecNumber evidence="2">6.3.5.13</ecNumber>
    </recommendedName>
    <alternativeName>
        <fullName evidence="2">Lipid II isoglutaminyl synthase glutaminase subunit</fullName>
        <ecNumber evidence="2">3.5.1.2</ecNumber>
    </alternativeName>
</protein>
<organism evidence="4 5">
    <name type="scientific">Eubacterium cellulosolvens (strain ATCC 43171 / JCM 9499 / 6)</name>
    <name type="common">Cillobacterium cellulosolvens</name>
    <dbReference type="NCBI Taxonomy" id="633697"/>
    <lineage>
        <taxon>Bacteria</taxon>
        <taxon>Bacillati</taxon>
        <taxon>Bacillota</taxon>
        <taxon>Clostridia</taxon>
        <taxon>Eubacteriales</taxon>
        <taxon>Eubacteriaceae</taxon>
        <taxon>Eubacterium</taxon>
    </lineage>
</organism>
<evidence type="ECO:0000256" key="1">
    <source>
        <dbReference type="ARBA" id="ARBA00022962"/>
    </source>
</evidence>
<dbReference type="CDD" id="cd01750">
    <property type="entry name" value="GATase1_CobQ"/>
    <property type="match status" value="1"/>
</dbReference>
<dbReference type="GO" id="GO:0009236">
    <property type="term" value="P:cobalamin biosynthetic process"/>
    <property type="evidence" value="ECO:0007669"/>
    <property type="project" value="InterPro"/>
</dbReference>
<evidence type="ECO:0000313" key="5">
    <source>
        <dbReference type="Proteomes" id="UP000005753"/>
    </source>
</evidence>
<comment type="catalytic activity">
    <reaction evidence="2">
        <text>beta-D-GlcNAc-(1-&gt;4)-Mur2Ac(oyl-L-Ala-gamma-D-Glu-L-Lys-D-Ala-D-Ala)-di-trans,octa-cis-undecaprenyl diphosphate + L-glutamine + ATP + H2O = beta-D-GlcNAc-(1-&gt;4)-Mur2Ac(oyl-L-Ala-D-isoglutaminyl-L-Lys-D-Ala-D-Ala)-di-trans,octa-cis-undecaprenyl diphosphate + L-glutamate + ADP + phosphate + H(+)</text>
        <dbReference type="Rhea" id="RHEA:57928"/>
        <dbReference type="ChEBI" id="CHEBI:15377"/>
        <dbReference type="ChEBI" id="CHEBI:15378"/>
        <dbReference type="ChEBI" id="CHEBI:29985"/>
        <dbReference type="ChEBI" id="CHEBI:30616"/>
        <dbReference type="ChEBI" id="CHEBI:43474"/>
        <dbReference type="ChEBI" id="CHEBI:58359"/>
        <dbReference type="ChEBI" id="CHEBI:60033"/>
        <dbReference type="ChEBI" id="CHEBI:62233"/>
        <dbReference type="ChEBI" id="CHEBI:456216"/>
        <dbReference type="EC" id="6.3.5.13"/>
    </reaction>
</comment>
<comment type="pathway">
    <text evidence="2">Cell wall biogenesis; peptidoglycan biosynthesis.</text>
</comment>
<feature type="active site" description="Nucleophile" evidence="2">
    <location>
        <position position="95"/>
    </location>
</feature>
<dbReference type="Gene3D" id="3.40.50.880">
    <property type="match status" value="1"/>
</dbReference>
<feature type="binding site" evidence="2">
    <location>
        <position position="129"/>
    </location>
    <ligand>
        <name>substrate</name>
    </ligand>
</feature>
<dbReference type="Pfam" id="PF07685">
    <property type="entry name" value="GATase_3"/>
    <property type="match status" value="1"/>
</dbReference>
<dbReference type="GO" id="GO:0008360">
    <property type="term" value="P:regulation of cell shape"/>
    <property type="evidence" value="ECO:0007669"/>
    <property type="project" value="UniProtKB-KW"/>
</dbReference>
<dbReference type="InterPro" id="IPR029062">
    <property type="entry name" value="Class_I_gatase-like"/>
</dbReference>
<feature type="domain" description="CobB/CobQ-like glutamine amidotransferase" evidence="3">
    <location>
        <begin position="5"/>
        <end position="202"/>
    </location>
</feature>